<feature type="transmembrane region" description="Helical" evidence="3">
    <location>
        <begin position="36"/>
        <end position="55"/>
    </location>
</feature>
<dbReference type="Proteomes" id="UP000580910">
    <property type="component" value="Unassembled WGS sequence"/>
</dbReference>
<evidence type="ECO:0000256" key="3">
    <source>
        <dbReference type="SAM" id="Phobius"/>
    </source>
</evidence>
<dbReference type="InterPro" id="IPR000462">
    <property type="entry name" value="CDP-OH_P_trans"/>
</dbReference>
<proteinExistence type="inferred from homology"/>
<reference evidence="4 5" key="1">
    <citation type="submission" date="2020-07" db="EMBL/GenBank/DDBJ databases">
        <title>Sequencing the genomes of 1000 actinobacteria strains.</title>
        <authorList>
            <person name="Klenk H.-P."/>
        </authorList>
    </citation>
    <scope>NUCLEOTIDE SEQUENCE [LARGE SCALE GENOMIC DNA]</scope>
    <source>
        <strain evidence="4 5">DSM 21349</strain>
    </source>
</reference>
<dbReference type="AlphaFoldDB" id="A0A7W3IXE3"/>
<dbReference type="GO" id="GO:0008654">
    <property type="term" value="P:phospholipid biosynthetic process"/>
    <property type="evidence" value="ECO:0007669"/>
    <property type="project" value="InterPro"/>
</dbReference>
<dbReference type="EMBL" id="JACGXA010000001">
    <property type="protein sequence ID" value="MBA8802254.1"/>
    <property type="molecule type" value="Genomic_DNA"/>
</dbReference>
<feature type="transmembrane region" description="Helical" evidence="3">
    <location>
        <begin position="294"/>
        <end position="312"/>
    </location>
</feature>
<feature type="transmembrane region" description="Helical" evidence="3">
    <location>
        <begin position="153"/>
        <end position="171"/>
    </location>
</feature>
<accession>A0A7W3IXE3</accession>
<dbReference type="PROSITE" id="PS00379">
    <property type="entry name" value="CDP_ALCOHOL_P_TRANSF"/>
    <property type="match status" value="1"/>
</dbReference>
<dbReference type="Gene3D" id="1.20.120.1760">
    <property type="match status" value="1"/>
</dbReference>
<dbReference type="RefSeq" id="WP_182536584.1">
    <property type="nucleotide sequence ID" value="NZ_JACGXA010000001.1"/>
</dbReference>
<dbReference type="InterPro" id="IPR048254">
    <property type="entry name" value="CDP_ALCOHOL_P_TRANSF_CS"/>
</dbReference>
<feature type="transmembrane region" description="Helical" evidence="3">
    <location>
        <begin position="183"/>
        <end position="203"/>
    </location>
</feature>
<dbReference type="InterPro" id="IPR043130">
    <property type="entry name" value="CDP-OH_PTrfase_TM_dom"/>
</dbReference>
<comment type="similarity">
    <text evidence="2">Belongs to the CDP-alcohol phosphatidyltransferase class-I family.</text>
</comment>
<feature type="transmembrane region" description="Helical" evidence="3">
    <location>
        <begin position="264"/>
        <end position="287"/>
    </location>
</feature>
<dbReference type="SUPFAM" id="SSF53649">
    <property type="entry name" value="Alkaline phosphatase-like"/>
    <property type="match status" value="1"/>
</dbReference>
<feature type="transmembrane region" description="Helical" evidence="3">
    <location>
        <begin position="67"/>
        <end position="87"/>
    </location>
</feature>
<feature type="transmembrane region" description="Helical" evidence="3">
    <location>
        <begin position="239"/>
        <end position="258"/>
    </location>
</feature>
<keyword evidence="3" id="KW-0472">Membrane</keyword>
<keyword evidence="3" id="KW-1133">Transmembrane helix</keyword>
<dbReference type="InterPro" id="IPR017850">
    <property type="entry name" value="Alkaline_phosphatase_core_sf"/>
</dbReference>
<feature type="transmembrane region" description="Helical" evidence="3">
    <location>
        <begin position="388"/>
        <end position="407"/>
    </location>
</feature>
<keyword evidence="5" id="KW-1185">Reference proteome</keyword>
<evidence type="ECO:0000256" key="1">
    <source>
        <dbReference type="ARBA" id="ARBA00022679"/>
    </source>
</evidence>
<feature type="transmembrane region" description="Helical" evidence="3">
    <location>
        <begin position="344"/>
        <end position="367"/>
    </location>
</feature>
<dbReference type="Pfam" id="PF01066">
    <property type="entry name" value="CDP-OH_P_transf"/>
    <property type="match status" value="1"/>
</dbReference>
<feature type="transmembrane region" description="Helical" evidence="3">
    <location>
        <begin position="209"/>
        <end position="227"/>
    </location>
</feature>
<keyword evidence="3" id="KW-0812">Transmembrane</keyword>
<evidence type="ECO:0000313" key="4">
    <source>
        <dbReference type="EMBL" id="MBA8802254.1"/>
    </source>
</evidence>
<gene>
    <name evidence="4" type="ORF">FB382_000545</name>
</gene>
<evidence type="ECO:0000313" key="5">
    <source>
        <dbReference type="Proteomes" id="UP000580910"/>
    </source>
</evidence>
<sequence length="764" mass="81137">MHRVHTTPASPASALAGLVVLLGGLTATVGLGPVAWSVGLACGVGLLGLLAAAMGRHDRPGLMPADRVTLARGLLAAAVAALVAEAATGRDAAPLRITLVALAATALVLDGVDGPVARRTGTASDFGARFDMEVDAFLILVLSLHVARTSGWWVLGIGLARYALVAATWVWPWLRAPLPRRSWARVVAAVQGVVLAVAAAEVLPDRVTLVALAVAAMLLAESFGRQVHDLRRLALRPPATDRVVTGFAFLVVWAALVLPDTVDLLTPAGLLRVPIEGLVVVVVALLLPGVARRPVAVVVGLILAALVVLRLLDMGFRVVFDRPFDVLNDWYYLGPGLGVLRDSIGGSAALAVTVGAGALLVALAVGLPASTLRVAGSVHRHRRGSARAVLALGVAWALLAVAGVQLASTSAAHQAVDAVAQVRADLADRRTFAREIGSDSFATENDGMLAGLRDKDVLLVFVESYGRVAVQGTTYAPGVDAVLDAGTRRLRAAGFSARSAFLTSPTFGAGSWLAHASLQSGLWVDSQQRYDQLMTSDRLTLSDAFRRAGWRTVSDVPADTHEWAQGQAFYHFDQMYDSRDVGYRGPTFGYASMPDQYTLAALRRLELTGSDRRPVMAEVDLVSSHHPWTPLPRMVPWARVGDGSVYAGMPEQGPSADVLFRDPERVRAAYGRSVEYSLRALVSFVADQPDPDLVLVVLGDHQPHSYVTGADPGRDVPVSIVAHDPAVLDRIAGWGWQDGLRPSPTAPVWRMDAFRDRFLTAYGR</sequence>
<dbReference type="GO" id="GO:0016020">
    <property type="term" value="C:membrane"/>
    <property type="evidence" value="ECO:0007669"/>
    <property type="project" value="InterPro"/>
</dbReference>
<dbReference type="Gene3D" id="3.40.720.10">
    <property type="entry name" value="Alkaline Phosphatase, subunit A"/>
    <property type="match status" value="1"/>
</dbReference>
<organism evidence="4 5">
    <name type="scientific">Nocardioides ginsengisegetis</name>
    <dbReference type="NCBI Taxonomy" id="661491"/>
    <lineage>
        <taxon>Bacteria</taxon>
        <taxon>Bacillati</taxon>
        <taxon>Actinomycetota</taxon>
        <taxon>Actinomycetes</taxon>
        <taxon>Propionibacteriales</taxon>
        <taxon>Nocardioidaceae</taxon>
        <taxon>Nocardioides</taxon>
    </lineage>
</organism>
<evidence type="ECO:0000256" key="2">
    <source>
        <dbReference type="RuleBase" id="RU003750"/>
    </source>
</evidence>
<comment type="caution">
    <text evidence="4">The sequence shown here is derived from an EMBL/GenBank/DDBJ whole genome shotgun (WGS) entry which is preliminary data.</text>
</comment>
<name>A0A7W3IXE3_9ACTN</name>
<keyword evidence="1 2" id="KW-0808">Transferase</keyword>
<dbReference type="GO" id="GO:0016780">
    <property type="term" value="F:phosphotransferase activity, for other substituted phosphate groups"/>
    <property type="evidence" value="ECO:0007669"/>
    <property type="project" value="InterPro"/>
</dbReference>
<protein>
    <submittedName>
        <fullName evidence="4">Phosphatidylglycerophosphate synthase</fullName>
    </submittedName>
</protein>